<organism evidence="1 2">
    <name type="scientific">Panagrolaimus sp. ES5</name>
    <dbReference type="NCBI Taxonomy" id="591445"/>
    <lineage>
        <taxon>Eukaryota</taxon>
        <taxon>Metazoa</taxon>
        <taxon>Ecdysozoa</taxon>
        <taxon>Nematoda</taxon>
        <taxon>Chromadorea</taxon>
        <taxon>Rhabditida</taxon>
        <taxon>Tylenchina</taxon>
        <taxon>Panagrolaimomorpha</taxon>
        <taxon>Panagrolaimoidea</taxon>
        <taxon>Panagrolaimidae</taxon>
        <taxon>Panagrolaimus</taxon>
    </lineage>
</organism>
<sequence length="68" mass="7889">MKFVAILLLLFTFGIFCSGYNPNRVWNGKPVQYSNVPRILGLTISEYVVPINETQERRMGYSKMNIFL</sequence>
<accession>A0AC34G557</accession>
<evidence type="ECO:0000313" key="1">
    <source>
        <dbReference type="Proteomes" id="UP000887579"/>
    </source>
</evidence>
<proteinExistence type="predicted"/>
<evidence type="ECO:0000313" key="2">
    <source>
        <dbReference type="WBParaSite" id="ES5_v2.g24882.t1"/>
    </source>
</evidence>
<dbReference type="Proteomes" id="UP000887579">
    <property type="component" value="Unplaced"/>
</dbReference>
<reference evidence="2" key="1">
    <citation type="submission" date="2022-11" db="UniProtKB">
        <authorList>
            <consortium name="WormBaseParasite"/>
        </authorList>
    </citation>
    <scope>IDENTIFICATION</scope>
</reference>
<name>A0AC34G557_9BILA</name>
<dbReference type="WBParaSite" id="ES5_v2.g24882.t1">
    <property type="protein sequence ID" value="ES5_v2.g24882.t1"/>
    <property type="gene ID" value="ES5_v2.g24882"/>
</dbReference>
<protein>
    <submittedName>
        <fullName evidence="2">Uncharacterized protein</fullName>
    </submittedName>
</protein>